<dbReference type="Proteomes" id="UP000070284">
    <property type="component" value="Unassembled WGS sequence"/>
</dbReference>
<keyword evidence="2" id="KW-1185">Reference proteome</keyword>
<reference evidence="1 2" key="1">
    <citation type="journal article" date="2016" name="Sci. Rep.">
        <title>Metabolic traits of an uncultured archaeal lineage -MSBL1- from brine pools of the Red Sea.</title>
        <authorList>
            <person name="Mwirichia R."/>
            <person name="Alam I."/>
            <person name="Rashid M."/>
            <person name="Vinu M."/>
            <person name="Ba-Alawi W."/>
            <person name="Anthony Kamau A."/>
            <person name="Kamanda Ngugi D."/>
            <person name="Goker M."/>
            <person name="Klenk H.P."/>
            <person name="Bajic V."/>
            <person name="Stingl U."/>
        </authorList>
    </citation>
    <scope>NUCLEOTIDE SEQUENCE [LARGE SCALE GENOMIC DNA]</scope>
    <source>
        <strain evidence="1">SCGC-AAA259E19</strain>
    </source>
</reference>
<evidence type="ECO:0000313" key="1">
    <source>
        <dbReference type="EMBL" id="KXA94568.1"/>
    </source>
</evidence>
<sequence>MDSDQLTEFSDWYPLTNEGIKNAPDKKGTYVIRKEGGERFGRFKENSDIVYIGCTTNSLIERLRGYLNPGQTQWALPGKTWDKRELNMKVDF</sequence>
<accession>A0A133UK30</accession>
<organism evidence="1 2">
    <name type="scientific">candidate division MSBL1 archaeon SCGC-AAA259E19</name>
    <dbReference type="NCBI Taxonomy" id="1698264"/>
    <lineage>
        <taxon>Archaea</taxon>
        <taxon>Methanobacteriati</taxon>
        <taxon>Methanobacteriota</taxon>
        <taxon>candidate division MSBL1</taxon>
    </lineage>
</organism>
<evidence type="ECO:0000313" key="2">
    <source>
        <dbReference type="Proteomes" id="UP000070284"/>
    </source>
</evidence>
<dbReference type="AlphaFoldDB" id="A0A133UK30"/>
<evidence type="ECO:0008006" key="3">
    <source>
        <dbReference type="Google" id="ProtNLM"/>
    </source>
</evidence>
<dbReference type="EMBL" id="LHXO01000050">
    <property type="protein sequence ID" value="KXA94568.1"/>
    <property type="molecule type" value="Genomic_DNA"/>
</dbReference>
<proteinExistence type="predicted"/>
<comment type="caution">
    <text evidence="1">The sequence shown here is derived from an EMBL/GenBank/DDBJ whole genome shotgun (WGS) entry which is preliminary data.</text>
</comment>
<protein>
    <recommendedName>
        <fullName evidence="3">GIY-YIG domain-containing protein</fullName>
    </recommendedName>
</protein>
<name>A0A133UK30_9EURY</name>
<gene>
    <name evidence="1" type="ORF">AKJ65_03995</name>
</gene>